<reference evidence="3 4" key="1">
    <citation type="submission" date="2018-04" db="EMBL/GenBank/DDBJ databases">
        <title>Novel Campyloabacter and Helicobacter Species and Strains.</title>
        <authorList>
            <person name="Mannion A.J."/>
            <person name="Shen Z."/>
            <person name="Fox J.G."/>
        </authorList>
    </citation>
    <scope>NUCLEOTIDE SEQUENCE [LARGE SCALE GENOMIC DNA]</scope>
    <source>
        <strain evidence="3 4">MIT 99-5101</strain>
    </source>
</reference>
<keyword evidence="4" id="KW-1185">Reference proteome</keyword>
<accession>A0A3D8IAS4</accession>
<dbReference type="EMBL" id="NXLS01000008">
    <property type="protein sequence ID" value="RDU62198.1"/>
    <property type="molecule type" value="Genomic_DNA"/>
</dbReference>
<feature type="transmembrane region" description="Helical" evidence="2">
    <location>
        <begin position="301"/>
        <end position="320"/>
    </location>
</feature>
<sequence>MLEENLQEQPTPIESETSQNSPNLNEHSSTNPFLAPQDSLEPQEILKSQNVESPNLPVTEDSYPTSLVAKNVYLEMLNPPLDLLYVHQIIPLELKLLVLSDYSTIKTEFMFENNIQATSVEILNANENWTLNAEDSSLRNTFYLKIKQPNYTIPEIRVIVNTSEGEANERTQSLSGKAIKLERKGNFSQVLAQDLKILDTKITNYDTNHNLAVLQLQSLMGNLFDFHLEAYTQQGIESKSGDYKQAVAFYYAIVPKDLNAIRFDYFNTTTSKYTELHVENIAIEDRVSTQSDIRPKNNYQFFKITAMVFLIIVFFGLYLYKRKKIFILLGVVALGILLYLLTLKTSATLKANVPLRIQPTFNSTIILTTQEPMEVEILGQRSHYYKVILQDDSIGWVKRNDIQN</sequence>
<evidence type="ECO:0000313" key="3">
    <source>
        <dbReference type="EMBL" id="RDU62198.1"/>
    </source>
</evidence>
<keyword evidence="2" id="KW-0472">Membrane</keyword>
<gene>
    <name evidence="3" type="ORF">CQA43_07690</name>
</gene>
<keyword evidence="2" id="KW-1133">Transmembrane helix</keyword>
<evidence type="ECO:0008006" key="5">
    <source>
        <dbReference type="Google" id="ProtNLM"/>
    </source>
</evidence>
<feature type="transmembrane region" description="Helical" evidence="2">
    <location>
        <begin position="325"/>
        <end position="343"/>
    </location>
</feature>
<dbReference type="OrthoDB" id="5372311at2"/>
<proteinExistence type="predicted"/>
<keyword evidence="2" id="KW-0812">Transmembrane</keyword>
<dbReference type="Proteomes" id="UP000256650">
    <property type="component" value="Unassembled WGS sequence"/>
</dbReference>
<dbReference type="AlphaFoldDB" id="A0A3D8IAS4"/>
<dbReference type="Gene3D" id="2.30.30.40">
    <property type="entry name" value="SH3 Domains"/>
    <property type="match status" value="1"/>
</dbReference>
<protein>
    <recommendedName>
        <fullName evidence="5">SH3 domain-containing protein</fullName>
    </recommendedName>
</protein>
<evidence type="ECO:0000313" key="4">
    <source>
        <dbReference type="Proteomes" id="UP000256650"/>
    </source>
</evidence>
<organism evidence="3 4">
    <name type="scientific">Helicobacter ganmani</name>
    <dbReference type="NCBI Taxonomy" id="60246"/>
    <lineage>
        <taxon>Bacteria</taxon>
        <taxon>Pseudomonadati</taxon>
        <taxon>Campylobacterota</taxon>
        <taxon>Epsilonproteobacteria</taxon>
        <taxon>Campylobacterales</taxon>
        <taxon>Helicobacteraceae</taxon>
        <taxon>Helicobacter</taxon>
    </lineage>
</organism>
<evidence type="ECO:0000256" key="2">
    <source>
        <dbReference type="SAM" id="Phobius"/>
    </source>
</evidence>
<feature type="compositionally biased region" description="Polar residues" evidence="1">
    <location>
        <begin position="7"/>
        <end position="32"/>
    </location>
</feature>
<evidence type="ECO:0000256" key="1">
    <source>
        <dbReference type="SAM" id="MobiDB-lite"/>
    </source>
</evidence>
<name>A0A3D8IAS4_9HELI</name>
<feature type="region of interest" description="Disordered" evidence="1">
    <location>
        <begin position="1"/>
        <end position="39"/>
    </location>
</feature>
<comment type="caution">
    <text evidence="3">The sequence shown here is derived from an EMBL/GenBank/DDBJ whole genome shotgun (WGS) entry which is preliminary data.</text>
</comment>